<dbReference type="AlphaFoldDB" id="A0AAN4Z1N4"/>
<evidence type="ECO:0000313" key="2">
    <source>
        <dbReference type="Proteomes" id="UP001328107"/>
    </source>
</evidence>
<proteinExistence type="predicted"/>
<name>A0AAN4Z1N4_9BILA</name>
<keyword evidence="2" id="KW-1185">Reference proteome</keyword>
<dbReference type="EMBL" id="BTRK01000001">
    <property type="protein sequence ID" value="GMR31709.1"/>
    <property type="molecule type" value="Genomic_DNA"/>
</dbReference>
<organism evidence="1 2">
    <name type="scientific">Pristionchus mayeri</name>
    <dbReference type="NCBI Taxonomy" id="1317129"/>
    <lineage>
        <taxon>Eukaryota</taxon>
        <taxon>Metazoa</taxon>
        <taxon>Ecdysozoa</taxon>
        <taxon>Nematoda</taxon>
        <taxon>Chromadorea</taxon>
        <taxon>Rhabditida</taxon>
        <taxon>Rhabditina</taxon>
        <taxon>Diplogasteromorpha</taxon>
        <taxon>Diplogasteroidea</taxon>
        <taxon>Neodiplogasteridae</taxon>
        <taxon>Pristionchus</taxon>
    </lineage>
</organism>
<reference evidence="2" key="1">
    <citation type="submission" date="2022-10" db="EMBL/GenBank/DDBJ databases">
        <title>Genome assembly of Pristionchus species.</title>
        <authorList>
            <person name="Yoshida K."/>
            <person name="Sommer R.J."/>
        </authorList>
    </citation>
    <scope>NUCLEOTIDE SEQUENCE [LARGE SCALE GENOMIC DNA]</scope>
    <source>
        <strain evidence="2">RS5460</strain>
    </source>
</reference>
<evidence type="ECO:0000313" key="1">
    <source>
        <dbReference type="EMBL" id="GMR31709.1"/>
    </source>
</evidence>
<protein>
    <submittedName>
        <fullName evidence="1">Uncharacterized protein</fullName>
    </submittedName>
</protein>
<accession>A0AAN4Z1N4</accession>
<dbReference type="Proteomes" id="UP001328107">
    <property type="component" value="Unassembled WGS sequence"/>
</dbReference>
<sequence length="76" mass="8788">MTYPFSTHELSNSSEMFHCSSFQQSFNVRILPADQSPTDCGIDLDRREETQGEGMIRGWTRFVMCAFFLFVRLVGQ</sequence>
<comment type="caution">
    <text evidence="1">The sequence shown here is derived from an EMBL/GenBank/DDBJ whole genome shotgun (WGS) entry which is preliminary data.</text>
</comment>
<gene>
    <name evidence="1" type="ORF">PMAYCL1PPCAC_01904</name>
</gene>